<protein>
    <submittedName>
        <fullName evidence="4 5">SWR1-complex protein 3</fullName>
    </submittedName>
</protein>
<feature type="compositionally biased region" description="Polar residues" evidence="1">
    <location>
        <begin position="169"/>
        <end position="187"/>
    </location>
</feature>
<evidence type="ECO:0000313" key="3">
    <source>
        <dbReference type="Proteomes" id="UP000005203"/>
    </source>
</evidence>
<dbReference type="OMA" id="EPKFFKY"/>
<dbReference type="EnsemblMetazoa" id="XM_016912755">
    <property type="protein sequence ID" value="XP_016768244"/>
    <property type="gene ID" value="LOC100576568"/>
</dbReference>
<evidence type="ECO:0000313" key="2">
    <source>
        <dbReference type="EnsemblMetazoa" id="XP_016768244"/>
    </source>
</evidence>
<evidence type="ECO:0000313" key="4">
    <source>
        <dbReference type="RefSeq" id="XP_003250114.1"/>
    </source>
</evidence>
<name>A0A7M7ILX2_APIME</name>
<gene>
    <name evidence="2" type="primary">100576568</name>
    <name evidence="4 5 6" type="synonym">LOC100576568</name>
</gene>
<dbReference type="EnsemblMetazoa" id="XM_016912754">
    <property type="protein sequence ID" value="XP_016768243"/>
    <property type="gene ID" value="LOC100576568"/>
</dbReference>
<dbReference type="GeneID" id="100576568"/>
<dbReference type="KEGG" id="ame:100576568"/>
<accession>A0A8B6XVP5</accession>
<reference evidence="4 5" key="2">
    <citation type="submission" date="2025-04" db="UniProtKB">
        <authorList>
            <consortium name="RefSeq"/>
        </authorList>
    </citation>
    <scope>IDENTIFICATION</scope>
    <source>
        <strain evidence="4 5">DH4</strain>
        <tissue evidence="4 5">Whole body</tissue>
    </source>
</reference>
<dbReference type="OrthoDB" id="7604723at2759"/>
<feature type="region of interest" description="Disordered" evidence="1">
    <location>
        <begin position="169"/>
        <end position="214"/>
    </location>
</feature>
<evidence type="ECO:0000313" key="6">
    <source>
        <dbReference type="RefSeq" id="XP_016768244.1"/>
    </source>
</evidence>
<evidence type="ECO:0000256" key="1">
    <source>
        <dbReference type="SAM" id="MobiDB-lite"/>
    </source>
</evidence>
<reference evidence="2" key="1">
    <citation type="submission" date="2021-01" db="UniProtKB">
        <authorList>
            <consortium name="EnsemblMetazoa"/>
        </authorList>
    </citation>
    <scope>IDENTIFICATION</scope>
    <source>
        <strain evidence="2">DH4</strain>
    </source>
</reference>
<dbReference type="Proteomes" id="UP000005203">
    <property type="component" value="Linkage group LG6"/>
</dbReference>
<dbReference type="AlphaFoldDB" id="A0A7M7ILX2"/>
<keyword evidence="3" id="KW-1185">Reference proteome</keyword>
<evidence type="ECO:0000313" key="5">
    <source>
        <dbReference type="RefSeq" id="XP_016768243.1"/>
    </source>
</evidence>
<sequence>MARSTAWIRNNMLFSEDEYDEQLMEARLKVQRSFQKLSISDWHSPKPPNPSNLVKVTPIESRPPSWKNFKEKSTLYSMNLLDDKNEEIKAKVPSRTTIINNENYYPKRLLGTKYKECSNCSSRDKTFDTNIPKVKLSKIYGTYPKMSPSRKVQNINIVLPVRPKIEPLTNQINVNKKNDYSNNSGTSRESRQRKNDAIQTSDMMTTPIRTPNVKSSFKIPATSTPKFSRAYLFSSNIDEDSPKIKKTRSRNILEKSYIFENKSMNESDDYKLDNTFKCRKLSKNMLEKASIFDSSLRIENFDRDYKEDARCYKDQTPIKTSKENSLLQRNIRSIDTILSKDDYDLTMPKSSSMVRDIAKKLEITNISPSTDESLRTKMNSIFQRKKSNRTNSIIHFIRNKYEHEKRKTIKETMGNLTEKGNKSSLSSRQNYDAKVNQNVVKQLVNVIEKEIAPKFKVYQQSLKRNFVYEEDSFSESEAKSIVTSTSPKDTDSSSDIDQKSLYVNYEHDSFDNENSTTEKTLETEEKVFQNENDNNDDDVYWIPVSNPYKFPRTSSLLTISSQVSIDTPSPCISPIRMEEEVDIVQKHWRNTTTRKINPFYRIDETIVIDSGYSDKSEAIMNNSESSITDSYY</sequence>
<dbReference type="RefSeq" id="XP_016768243.1">
    <property type="nucleotide sequence ID" value="XM_016912754.2"/>
</dbReference>
<accession>A0A7M7ILX2</accession>
<proteinExistence type="predicted"/>
<accession>A0A8B7KJT9</accession>
<dbReference type="RefSeq" id="XP_016768244.1">
    <property type="nucleotide sequence ID" value="XM_016912755.2"/>
</dbReference>
<accession>A0A7M7G9K0</accession>
<dbReference type="RefSeq" id="XP_003250114.1">
    <property type="nucleotide sequence ID" value="XM_003250066.4"/>
</dbReference>
<organism evidence="2">
    <name type="scientific">Apis mellifera</name>
    <name type="common">Honeybee</name>
    <dbReference type="NCBI Taxonomy" id="7460"/>
    <lineage>
        <taxon>Eukaryota</taxon>
        <taxon>Metazoa</taxon>
        <taxon>Ecdysozoa</taxon>
        <taxon>Arthropoda</taxon>
        <taxon>Hexapoda</taxon>
        <taxon>Insecta</taxon>
        <taxon>Pterygota</taxon>
        <taxon>Neoptera</taxon>
        <taxon>Endopterygota</taxon>
        <taxon>Hymenoptera</taxon>
        <taxon>Apocrita</taxon>
        <taxon>Aculeata</taxon>
        <taxon>Apoidea</taxon>
        <taxon>Anthophila</taxon>
        <taxon>Apidae</taxon>
        <taxon>Apis</taxon>
    </lineage>
</organism>
<feature type="compositionally biased region" description="Polar residues" evidence="1">
    <location>
        <begin position="197"/>
        <end position="214"/>
    </location>
</feature>
<dbReference type="EnsemblMetazoa" id="XM_003250066">
    <property type="protein sequence ID" value="XP_003250114"/>
    <property type="gene ID" value="LOC100576568"/>
</dbReference>